<accession>A0A0F9RGM1</accession>
<keyword evidence="3" id="KW-0889">Transcription antitermination</keyword>
<evidence type="ECO:0000256" key="5">
    <source>
        <dbReference type="ARBA" id="ARBA00023015"/>
    </source>
</evidence>
<feature type="compositionally biased region" description="Basic and acidic residues" evidence="7">
    <location>
        <begin position="384"/>
        <end position="461"/>
    </location>
</feature>
<dbReference type="InterPro" id="IPR058582">
    <property type="entry name" value="KH_NusA_2nd"/>
</dbReference>
<dbReference type="Pfam" id="PF13184">
    <property type="entry name" value="KH_NusA_1st"/>
    <property type="match status" value="1"/>
</dbReference>
<dbReference type="InterPro" id="IPR009019">
    <property type="entry name" value="KH_sf_prok-type"/>
</dbReference>
<dbReference type="CDD" id="cd02134">
    <property type="entry name" value="KH-II_NusA_rpt1"/>
    <property type="match status" value="1"/>
</dbReference>
<dbReference type="InterPro" id="IPR010213">
    <property type="entry name" value="TF_NusA"/>
</dbReference>
<organism evidence="9">
    <name type="scientific">marine sediment metagenome</name>
    <dbReference type="NCBI Taxonomy" id="412755"/>
    <lineage>
        <taxon>unclassified sequences</taxon>
        <taxon>metagenomes</taxon>
        <taxon>ecological metagenomes</taxon>
    </lineage>
</organism>
<keyword evidence="6" id="KW-0804">Transcription</keyword>
<dbReference type="InterPro" id="IPR004087">
    <property type="entry name" value="KH_dom"/>
</dbReference>
<dbReference type="InterPro" id="IPR003029">
    <property type="entry name" value="S1_domain"/>
</dbReference>
<dbReference type="GO" id="GO:0031564">
    <property type="term" value="P:transcription antitermination"/>
    <property type="evidence" value="ECO:0007669"/>
    <property type="project" value="UniProtKB-KW"/>
</dbReference>
<dbReference type="InterPro" id="IPR012340">
    <property type="entry name" value="NA-bd_OB-fold"/>
</dbReference>
<dbReference type="CDD" id="cd04455">
    <property type="entry name" value="S1_NusA"/>
    <property type="match status" value="1"/>
</dbReference>
<dbReference type="FunFam" id="3.30.300.20:FF:000002">
    <property type="entry name" value="Transcription termination/antitermination protein NusA"/>
    <property type="match status" value="1"/>
</dbReference>
<dbReference type="SUPFAM" id="SSF69705">
    <property type="entry name" value="Transcription factor NusA, N-terminal domain"/>
    <property type="match status" value="1"/>
</dbReference>
<dbReference type="SMART" id="SM00316">
    <property type="entry name" value="S1"/>
    <property type="match status" value="1"/>
</dbReference>
<feature type="region of interest" description="Disordered" evidence="7">
    <location>
        <begin position="323"/>
        <end position="461"/>
    </location>
</feature>
<dbReference type="AlphaFoldDB" id="A0A0F9RGM1"/>
<dbReference type="InterPro" id="IPR036555">
    <property type="entry name" value="NusA_N_sf"/>
</dbReference>
<proteinExistence type="inferred from homology"/>
<dbReference type="HAMAP" id="MF_00945_B">
    <property type="entry name" value="NusA_B"/>
    <property type="match status" value="1"/>
</dbReference>
<dbReference type="GO" id="GO:0005829">
    <property type="term" value="C:cytosol"/>
    <property type="evidence" value="ECO:0007669"/>
    <property type="project" value="TreeGrafter"/>
</dbReference>
<feature type="domain" description="S1 motif" evidence="8">
    <location>
        <begin position="112"/>
        <end position="176"/>
    </location>
</feature>
<dbReference type="SMART" id="SM00322">
    <property type="entry name" value="KH"/>
    <property type="match status" value="1"/>
</dbReference>
<dbReference type="Pfam" id="PF08529">
    <property type="entry name" value="NusA_N"/>
    <property type="match status" value="2"/>
</dbReference>
<keyword evidence="5" id="KW-0805">Transcription regulation</keyword>
<dbReference type="InterPro" id="IPR013735">
    <property type="entry name" value="TF_NusA_N"/>
</dbReference>
<keyword evidence="1" id="KW-0806">Transcription termination</keyword>
<dbReference type="CDD" id="cd22529">
    <property type="entry name" value="KH-II_NusA_rpt2"/>
    <property type="match status" value="1"/>
</dbReference>
<dbReference type="Pfam" id="PF26594">
    <property type="entry name" value="KH_NusA_2nd"/>
    <property type="match status" value="1"/>
</dbReference>
<dbReference type="Gene3D" id="3.30.300.20">
    <property type="match status" value="2"/>
</dbReference>
<reference evidence="9" key="1">
    <citation type="journal article" date="2015" name="Nature">
        <title>Complex archaea that bridge the gap between prokaryotes and eukaryotes.</title>
        <authorList>
            <person name="Spang A."/>
            <person name="Saw J.H."/>
            <person name="Jorgensen S.L."/>
            <person name="Zaremba-Niedzwiedzka K."/>
            <person name="Martijn J."/>
            <person name="Lind A.E."/>
            <person name="van Eijk R."/>
            <person name="Schleper C."/>
            <person name="Guy L."/>
            <person name="Ettema T.J."/>
        </authorList>
    </citation>
    <scope>NUCLEOTIDE SEQUENCE</scope>
</reference>
<keyword evidence="4" id="KW-0694">RNA-binding</keyword>
<dbReference type="Gene3D" id="3.30.1480.10">
    <property type="entry name" value="NusA, N-terminal domain"/>
    <property type="match status" value="1"/>
</dbReference>
<name>A0A0F9RGM1_9ZZZZ</name>
<dbReference type="InterPro" id="IPR025249">
    <property type="entry name" value="TF_NusA_KH_1st"/>
</dbReference>
<evidence type="ECO:0000256" key="2">
    <source>
        <dbReference type="ARBA" id="ARBA00022490"/>
    </source>
</evidence>
<dbReference type="PANTHER" id="PTHR22648">
    <property type="entry name" value="TRANSCRIPTION TERMINATION FACTOR NUSA"/>
    <property type="match status" value="1"/>
</dbReference>
<dbReference type="SUPFAM" id="SSF54814">
    <property type="entry name" value="Prokaryotic type KH domain (KH-domain type II)"/>
    <property type="match status" value="2"/>
</dbReference>
<dbReference type="PROSITE" id="PS50126">
    <property type="entry name" value="S1"/>
    <property type="match status" value="1"/>
</dbReference>
<dbReference type="EMBL" id="LAZR01001201">
    <property type="protein sequence ID" value="KKN48832.1"/>
    <property type="molecule type" value="Genomic_DNA"/>
</dbReference>
<dbReference type="PROSITE" id="PS50084">
    <property type="entry name" value="KH_TYPE_1"/>
    <property type="match status" value="1"/>
</dbReference>
<protein>
    <recommendedName>
        <fullName evidence="8">S1 motif domain-containing protein</fullName>
    </recommendedName>
</protein>
<feature type="compositionally biased region" description="Acidic residues" evidence="7">
    <location>
        <begin position="326"/>
        <end position="338"/>
    </location>
</feature>
<dbReference type="SUPFAM" id="SSF50249">
    <property type="entry name" value="Nucleic acid-binding proteins"/>
    <property type="match status" value="1"/>
</dbReference>
<dbReference type="Pfam" id="PF00575">
    <property type="entry name" value="S1"/>
    <property type="match status" value="1"/>
</dbReference>
<gene>
    <name evidence="9" type="ORF">LCGC14_0649090</name>
</gene>
<evidence type="ECO:0000256" key="1">
    <source>
        <dbReference type="ARBA" id="ARBA00022472"/>
    </source>
</evidence>
<evidence type="ECO:0000256" key="4">
    <source>
        <dbReference type="ARBA" id="ARBA00022884"/>
    </source>
</evidence>
<dbReference type="InterPro" id="IPR030842">
    <property type="entry name" value="TF_NusA_bacterial"/>
</dbReference>
<comment type="caution">
    <text evidence="9">The sequence shown here is derived from an EMBL/GenBank/DDBJ whole genome shotgun (WGS) entry which is preliminary data.</text>
</comment>
<dbReference type="GO" id="GO:0003723">
    <property type="term" value="F:RNA binding"/>
    <property type="evidence" value="ECO:0007669"/>
    <property type="project" value="UniProtKB-KW"/>
</dbReference>
<dbReference type="InterPro" id="IPR015946">
    <property type="entry name" value="KH_dom-like_a/b"/>
</dbReference>
<evidence type="ECO:0000256" key="7">
    <source>
        <dbReference type="SAM" id="MobiDB-lite"/>
    </source>
</evidence>
<keyword evidence="2" id="KW-0963">Cytoplasm</keyword>
<dbReference type="PANTHER" id="PTHR22648:SF0">
    <property type="entry name" value="TRANSCRIPTION TERMINATION_ANTITERMINATION PROTEIN NUSA"/>
    <property type="match status" value="1"/>
</dbReference>
<dbReference type="Gene3D" id="2.40.50.140">
    <property type="entry name" value="Nucleic acid-binding proteins"/>
    <property type="match status" value="1"/>
</dbReference>
<dbReference type="GO" id="GO:0003700">
    <property type="term" value="F:DNA-binding transcription factor activity"/>
    <property type="evidence" value="ECO:0007669"/>
    <property type="project" value="InterPro"/>
</dbReference>
<evidence type="ECO:0000259" key="8">
    <source>
        <dbReference type="PROSITE" id="PS50126"/>
    </source>
</evidence>
<evidence type="ECO:0000256" key="6">
    <source>
        <dbReference type="ARBA" id="ARBA00023163"/>
    </source>
</evidence>
<dbReference type="NCBIfam" id="TIGR01953">
    <property type="entry name" value="NusA"/>
    <property type="match status" value="1"/>
</dbReference>
<dbReference type="GO" id="GO:0006353">
    <property type="term" value="P:DNA-templated transcription termination"/>
    <property type="evidence" value="ECO:0007669"/>
    <property type="project" value="UniProtKB-KW"/>
</dbReference>
<feature type="compositionally biased region" description="Acidic residues" evidence="7">
    <location>
        <begin position="359"/>
        <end position="383"/>
    </location>
</feature>
<dbReference type="FunFam" id="3.30.300.20:FF:000005">
    <property type="entry name" value="Transcription termination/antitermination protein NusA"/>
    <property type="match status" value="1"/>
</dbReference>
<dbReference type="FunFam" id="2.40.50.140:FF:000058">
    <property type="entry name" value="Transcription termination/antitermination protein NusA"/>
    <property type="match status" value="1"/>
</dbReference>
<sequence length="461" mass="51575">MSLELVEALKQLETEKNLEPGDVIDALEQALVSAFRKNYRIEDEEVEIRVNVSHDTGDIRVFKKEPGEDEEKDVTPDNFGRIAAQTAKQVILQRIREAERGQMFEEYRGREGDIVTGIVQQSDARYTLISLGKVEALLPPNEQVPTERYRHGTRLKAYITEVRKTTKDPQIVVSRSHPGLLRKLFELEVPEIVEGFCEIKAVAREPGSRSKIAVHSSDSNVDPVGSCVGPRGSRVRMVVGELWGEKIDVVHYDDEISVFVANALSPAKVTGVNIKDEELSAEVIVPDDQLSLAIGKEGQNARLAAKLTGWRIDIKSETQAKKEELGEGLDQAEEELAVEEDKAEAVEGEEKEQAKDEKEESAEVAPEPEEPAEEKEPDADEESSEKKAEEVKEPEEQAEKTDEAEKPEAEADEPKKAEEQSVEKEEDDDKQKADKSEVAKKESTPNKDSEEKEDKPEEEKK</sequence>
<evidence type="ECO:0000256" key="3">
    <source>
        <dbReference type="ARBA" id="ARBA00022814"/>
    </source>
</evidence>
<evidence type="ECO:0000313" key="9">
    <source>
        <dbReference type="EMBL" id="KKN48832.1"/>
    </source>
</evidence>